<accession>A0ABY6A413</accession>
<gene>
    <name evidence="3" type="ORF">HUF19_00205</name>
</gene>
<dbReference type="EMBL" id="CP054475">
    <property type="protein sequence ID" value="UXD85967.1"/>
    <property type="molecule type" value="Genomic_DNA"/>
</dbReference>
<dbReference type="RefSeq" id="WP_260997964.1">
    <property type="nucleotide sequence ID" value="NZ_CP054475.1"/>
</dbReference>
<keyword evidence="2" id="KW-0732">Signal</keyword>
<proteinExistence type="predicted"/>
<evidence type="ECO:0000313" key="4">
    <source>
        <dbReference type="Proteomes" id="UP001065322"/>
    </source>
</evidence>
<feature type="chain" id="PRO_5045504439" evidence="2">
    <location>
        <begin position="20"/>
        <end position="161"/>
    </location>
</feature>
<feature type="signal peptide" evidence="2">
    <location>
        <begin position="1"/>
        <end position="19"/>
    </location>
</feature>
<keyword evidence="4" id="KW-1185">Reference proteome</keyword>
<protein>
    <submittedName>
        <fullName evidence="3">Uncharacterized protein</fullName>
    </submittedName>
</protein>
<evidence type="ECO:0000313" key="3">
    <source>
        <dbReference type="EMBL" id="UXD85967.1"/>
    </source>
</evidence>
<dbReference type="Proteomes" id="UP001065322">
    <property type="component" value="Chromosome"/>
</dbReference>
<feature type="region of interest" description="Disordered" evidence="1">
    <location>
        <begin position="32"/>
        <end position="61"/>
    </location>
</feature>
<feature type="compositionally biased region" description="Basic and acidic residues" evidence="1">
    <location>
        <begin position="32"/>
        <end position="42"/>
    </location>
</feature>
<evidence type="ECO:0000256" key="2">
    <source>
        <dbReference type="SAM" id="SignalP"/>
    </source>
</evidence>
<sequence length="161" mass="17391">MATLKPVILPLLILPLMLAGCIGENASFEQEKASAVEPENHSPDSANRFVTPSTENGTASSGVLGELEAGEEDYYYVDVDYFDSGDHEFRLTGLTDDLDMTVTDWDGIMQSSSGAGTGDEVVYLSTSGLGFFSDNKRIVVKISGKTTASTSRFRLEMRTTD</sequence>
<name>A0ABY6A413_9GAMM</name>
<organism evidence="3 4">
    <name type="scientific">Thalassolituus hydrocarboniclasticus</name>
    <dbReference type="NCBI Taxonomy" id="2742796"/>
    <lineage>
        <taxon>Bacteria</taxon>
        <taxon>Pseudomonadati</taxon>
        <taxon>Pseudomonadota</taxon>
        <taxon>Gammaproteobacteria</taxon>
        <taxon>Oceanospirillales</taxon>
        <taxon>Oceanospirillaceae</taxon>
        <taxon>Thalassolituus</taxon>
    </lineage>
</organism>
<feature type="compositionally biased region" description="Polar residues" evidence="1">
    <location>
        <begin position="43"/>
        <end position="61"/>
    </location>
</feature>
<evidence type="ECO:0000256" key="1">
    <source>
        <dbReference type="SAM" id="MobiDB-lite"/>
    </source>
</evidence>
<dbReference type="PROSITE" id="PS51257">
    <property type="entry name" value="PROKAR_LIPOPROTEIN"/>
    <property type="match status" value="1"/>
</dbReference>
<reference evidence="4" key="1">
    <citation type="submission" date="2020-06" db="EMBL/GenBank/DDBJ databases">
        <title>Thalassolituus marinus alknpb1M-1, a hydrocarbon-degrading bacterium isolated from the deep-sea overlying water using an in-situ strategy from the South China Sea basin.</title>
        <authorList>
            <person name="Dong C."/>
            <person name="Chen Y."/>
            <person name="Shao Z."/>
        </authorList>
    </citation>
    <scope>NUCLEOTIDE SEQUENCE [LARGE SCALE GENOMIC DNA]</scope>
    <source>
        <strain evidence="4">alknpb1M-1</strain>
    </source>
</reference>